<dbReference type="PANTHER" id="PTHR10587:SF133">
    <property type="entry name" value="CHITIN DEACETYLASE 1-RELATED"/>
    <property type="match status" value="1"/>
</dbReference>
<dbReference type="InterPro" id="IPR050248">
    <property type="entry name" value="Polysacc_deacetylase_ArnD"/>
</dbReference>
<dbReference type="GO" id="GO:0046872">
    <property type="term" value="F:metal ion binding"/>
    <property type="evidence" value="ECO:0007669"/>
    <property type="project" value="UniProtKB-KW"/>
</dbReference>
<dbReference type="SUPFAM" id="SSF88713">
    <property type="entry name" value="Glycoside hydrolase/deacetylase"/>
    <property type="match status" value="1"/>
</dbReference>
<feature type="non-terminal residue" evidence="5">
    <location>
        <position position="240"/>
    </location>
</feature>
<proteinExistence type="predicted"/>
<keyword evidence="3" id="KW-0732">Signal</keyword>
<evidence type="ECO:0000256" key="3">
    <source>
        <dbReference type="SAM" id="SignalP"/>
    </source>
</evidence>
<dbReference type="PROSITE" id="PS51677">
    <property type="entry name" value="NODB"/>
    <property type="match status" value="1"/>
</dbReference>
<dbReference type="STRING" id="1754192.A0A1Y1X8R7"/>
<dbReference type="GO" id="GO:0009272">
    <property type="term" value="P:fungal-type cell wall biogenesis"/>
    <property type="evidence" value="ECO:0007669"/>
    <property type="project" value="UniProtKB-ARBA"/>
</dbReference>
<accession>A0A1Y1X8R7</accession>
<gene>
    <name evidence="5" type="ORF">BCR32DRAFT_232431</name>
</gene>
<comment type="caution">
    <text evidence="5">The sequence shown here is derived from an EMBL/GenBank/DDBJ whole genome shotgun (WGS) entry which is preliminary data.</text>
</comment>
<keyword evidence="1" id="KW-0479">Metal-binding</keyword>
<sequence>MHFNKILKLLLLSSSLYTTTNAKLASIYNKCNKPGVVALTIDDGPHSKLTPKVLDLLKANDIKATFFINGKNFGSDIENSEETKSILKRQIKEGHDIGSHTFYHKDCFPAYDDGTLKENIERLQNGIEKVIGRIPRFFRPPEGQGGFSEEYYFGTYDYDIILWNGDTEDWKCDGSSLTYKDAIKSLEYSMGSSKADKSKDSFIILVHDVHEYSVNTIIPEVIKYVKNLGYKFVPLSECIG</sequence>
<dbReference type="EMBL" id="MCFG01000110">
    <property type="protein sequence ID" value="ORX81816.1"/>
    <property type="molecule type" value="Genomic_DNA"/>
</dbReference>
<reference evidence="5 6" key="2">
    <citation type="submission" date="2016-08" db="EMBL/GenBank/DDBJ databases">
        <title>Pervasive Adenine N6-methylation of Active Genes in Fungi.</title>
        <authorList>
            <consortium name="DOE Joint Genome Institute"/>
            <person name="Mondo S.J."/>
            <person name="Dannebaum R.O."/>
            <person name="Kuo R.C."/>
            <person name="Labutti K."/>
            <person name="Haridas S."/>
            <person name="Kuo A."/>
            <person name="Salamov A."/>
            <person name="Ahrendt S.R."/>
            <person name="Lipzen A."/>
            <person name="Sullivan W."/>
            <person name="Andreopoulos W.B."/>
            <person name="Clum A."/>
            <person name="Lindquist E."/>
            <person name="Daum C."/>
            <person name="Ramamoorthy G.K."/>
            <person name="Gryganskyi A."/>
            <person name="Culley D."/>
            <person name="Magnuson J.K."/>
            <person name="James T.Y."/>
            <person name="O'Malley M.A."/>
            <person name="Stajich J.E."/>
            <person name="Spatafora J.W."/>
            <person name="Visel A."/>
            <person name="Grigoriev I.V."/>
        </authorList>
    </citation>
    <scope>NUCLEOTIDE SEQUENCE [LARGE SCALE GENOMIC DNA]</scope>
    <source>
        <strain evidence="5 6">S4</strain>
    </source>
</reference>
<evidence type="ECO:0000256" key="1">
    <source>
        <dbReference type="ARBA" id="ARBA00022723"/>
    </source>
</evidence>
<evidence type="ECO:0000313" key="6">
    <source>
        <dbReference type="Proteomes" id="UP000193944"/>
    </source>
</evidence>
<evidence type="ECO:0000259" key="4">
    <source>
        <dbReference type="PROSITE" id="PS51677"/>
    </source>
</evidence>
<feature type="domain" description="NodB homology" evidence="4">
    <location>
        <begin position="35"/>
        <end position="233"/>
    </location>
</feature>
<keyword evidence="6" id="KW-1185">Reference proteome</keyword>
<evidence type="ECO:0000313" key="5">
    <source>
        <dbReference type="EMBL" id="ORX81816.1"/>
    </source>
</evidence>
<dbReference type="InterPro" id="IPR002509">
    <property type="entry name" value="NODB_dom"/>
</dbReference>
<feature type="chain" id="PRO_5011965644" evidence="3">
    <location>
        <begin position="23"/>
        <end position="240"/>
    </location>
</feature>
<dbReference type="GO" id="GO:0016020">
    <property type="term" value="C:membrane"/>
    <property type="evidence" value="ECO:0007669"/>
    <property type="project" value="TreeGrafter"/>
</dbReference>
<organism evidence="5 6">
    <name type="scientific">Anaeromyces robustus</name>
    <dbReference type="NCBI Taxonomy" id="1754192"/>
    <lineage>
        <taxon>Eukaryota</taxon>
        <taxon>Fungi</taxon>
        <taxon>Fungi incertae sedis</taxon>
        <taxon>Chytridiomycota</taxon>
        <taxon>Chytridiomycota incertae sedis</taxon>
        <taxon>Neocallimastigomycetes</taxon>
        <taxon>Neocallimastigales</taxon>
        <taxon>Neocallimastigaceae</taxon>
        <taxon>Anaeromyces</taxon>
    </lineage>
</organism>
<dbReference type="Pfam" id="PF01522">
    <property type="entry name" value="Polysacc_deac_1"/>
    <property type="match status" value="1"/>
</dbReference>
<reference evidence="5 6" key="1">
    <citation type="submission" date="2016-08" db="EMBL/GenBank/DDBJ databases">
        <title>A Parts List for Fungal Cellulosomes Revealed by Comparative Genomics.</title>
        <authorList>
            <consortium name="DOE Joint Genome Institute"/>
            <person name="Haitjema C.H."/>
            <person name="Gilmore S.P."/>
            <person name="Henske J.K."/>
            <person name="Solomon K.V."/>
            <person name="De Groot R."/>
            <person name="Kuo A."/>
            <person name="Mondo S.J."/>
            <person name="Salamov A.A."/>
            <person name="Labutti K."/>
            <person name="Zhao Z."/>
            <person name="Chiniquy J."/>
            <person name="Barry K."/>
            <person name="Brewer H.M."/>
            <person name="Purvine S.O."/>
            <person name="Wright A.T."/>
            <person name="Boxma B."/>
            <person name="Van Alen T."/>
            <person name="Hackstein J.H."/>
            <person name="Baker S.E."/>
            <person name="Grigoriev I.V."/>
            <person name="O'Malley M.A."/>
        </authorList>
    </citation>
    <scope>NUCLEOTIDE SEQUENCE [LARGE SCALE GENOMIC DNA]</scope>
    <source>
        <strain evidence="5 6">S4</strain>
    </source>
</reference>
<dbReference type="AlphaFoldDB" id="A0A1Y1X8R7"/>
<dbReference type="PANTHER" id="PTHR10587">
    <property type="entry name" value="GLYCOSYL TRANSFERASE-RELATED"/>
    <property type="match status" value="1"/>
</dbReference>
<dbReference type="GO" id="GO:0004099">
    <property type="term" value="F:chitin deacetylase activity"/>
    <property type="evidence" value="ECO:0007669"/>
    <property type="project" value="UniProtKB-ARBA"/>
</dbReference>
<dbReference type="InterPro" id="IPR011330">
    <property type="entry name" value="Glyco_hydro/deAcase_b/a-brl"/>
</dbReference>
<feature type="signal peptide" evidence="3">
    <location>
        <begin position="1"/>
        <end position="22"/>
    </location>
</feature>
<name>A0A1Y1X8R7_9FUNG</name>
<dbReference type="GO" id="GO:0005975">
    <property type="term" value="P:carbohydrate metabolic process"/>
    <property type="evidence" value="ECO:0007669"/>
    <property type="project" value="InterPro"/>
</dbReference>
<dbReference type="OrthoDB" id="2145317at2759"/>
<dbReference type="Gene3D" id="3.20.20.370">
    <property type="entry name" value="Glycoside hydrolase/deacetylase"/>
    <property type="match status" value="1"/>
</dbReference>
<protein>
    <submittedName>
        <fullName evidence="5">Glycoside hydrolase/deacetylase</fullName>
    </submittedName>
</protein>
<keyword evidence="2 5" id="KW-0378">Hydrolase</keyword>
<evidence type="ECO:0000256" key="2">
    <source>
        <dbReference type="ARBA" id="ARBA00022801"/>
    </source>
</evidence>
<dbReference type="Proteomes" id="UP000193944">
    <property type="component" value="Unassembled WGS sequence"/>
</dbReference>